<gene>
    <name evidence="3" type="ORF">FYJ45_23835</name>
</gene>
<dbReference type="Proteomes" id="UP000436047">
    <property type="component" value="Unassembled WGS sequence"/>
</dbReference>
<reference evidence="3 4" key="1">
    <citation type="submission" date="2019-08" db="EMBL/GenBank/DDBJ databases">
        <title>In-depth cultivation of the pig gut microbiome towards novel bacterial diversity and tailored functional studies.</title>
        <authorList>
            <person name="Wylensek D."/>
            <person name="Hitch T.C.A."/>
            <person name="Clavel T."/>
        </authorList>
    </citation>
    <scope>NUCLEOTIDE SEQUENCE [LARGE SCALE GENOMIC DNA]</scope>
    <source>
        <strain evidence="3 4">WCA-389-WT-23B</strain>
    </source>
</reference>
<evidence type="ECO:0008006" key="5">
    <source>
        <dbReference type="Google" id="ProtNLM"/>
    </source>
</evidence>
<dbReference type="PROSITE" id="PS51257">
    <property type="entry name" value="PROKAR_LIPOPROTEIN"/>
    <property type="match status" value="1"/>
</dbReference>
<evidence type="ECO:0000313" key="3">
    <source>
        <dbReference type="EMBL" id="MSS91157.1"/>
    </source>
</evidence>
<evidence type="ECO:0000256" key="1">
    <source>
        <dbReference type="ARBA" id="ARBA00022729"/>
    </source>
</evidence>
<feature type="chain" id="PRO_5038472572" description="Extracellular solute-binding protein" evidence="2">
    <location>
        <begin position="27"/>
        <end position="596"/>
    </location>
</feature>
<dbReference type="GeneID" id="86056043"/>
<dbReference type="EMBL" id="VUMI01000057">
    <property type="protein sequence ID" value="MSS91157.1"/>
    <property type="molecule type" value="Genomic_DNA"/>
</dbReference>
<proteinExistence type="predicted"/>
<feature type="signal peptide" evidence="2">
    <location>
        <begin position="1"/>
        <end position="26"/>
    </location>
</feature>
<evidence type="ECO:0000313" key="4">
    <source>
        <dbReference type="Proteomes" id="UP000436047"/>
    </source>
</evidence>
<dbReference type="AlphaFoldDB" id="A0A6N7WKX7"/>
<evidence type="ECO:0000256" key="2">
    <source>
        <dbReference type="SAM" id="SignalP"/>
    </source>
</evidence>
<dbReference type="PANTHER" id="PTHR43649:SF33">
    <property type="entry name" value="POLYGALACTURONAN_RHAMNOGALACTURONAN-BINDING PROTEIN YTCQ"/>
    <property type="match status" value="1"/>
</dbReference>
<dbReference type="RefSeq" id="WP_154467518.1">
    <property type="nucleotide sequence ID" value="NZ_JAXDZL010000072.1"/>
</dbReference>
<comment type="caution">
    <text evidence="3">The sequence shown here is derived from an EMBL/GenBank/DDBJ whole genome shotgun (WGS) entry which is preliminary data.</text>
</comment>
<organism evidence="3 4">
    <name type="scientific">Eisenbergiella porci</name>
    <dbReference type="NCBI Taxonomy" id="2652274"/>
    <lineage>
        <taxon>Bacteria</taxon>
        <taxon>Bacillati</taxon>
        <taxon>Bacillota</taxon>
        <taxon>Clostridia</taxon>
        <taxon>Lachnospirales</taxon>
        <taxon>Lachnospiraceae</taxon>
        <taxon>Eisenbergiella</taxon>
    </lineage>
</organism>
<accession>A0A6N7WKX7</accession>
<name>A0A6N7WKX7_9FIRM</name>
<protein>
    <recommendedName>
        <fullName evidence="5">Extracellular solute-binding protein</fullName>
    </recommendedName>
</protein>
<keyword evidence="4" id="KW-1185">Reference proteome</keyword>
<dbReference type="PANTHER" id="PTHR43649">
    <property type="entry name" value="ARABINOSE-BINDING PROTEIN-RELATED"/>
    <property type="match status" value="1"/>
</dbReference>
<sequence>MRKKGLIGKKLLSVITVLAVCGSVLGGCGSSADTAASGTAPADSAAAETGEAGAFDFASVSDVKFPLKEKLNMTVFVYATTTGGGTYQDNYVTDWIEEKTNIHLDFVYDVDGDDAKTKLNLVMTDPASMPDIFLATNWTKSEVQSYGQQGLLLPLNDYLKDAPNWNKMNEESPMRKADLVMSDGNIYTYGDQNECYHCRYQNRMYIYKPWVDALNGGKIPETTDELYDFLVKVKNEDPNGNGIADEIPMTGFIGGWATDPTVWMINSFIQCNNPLSNTNPTVGAGLVVKDGKIEYSVMKEEYREALRFMSKLYKEGLLDNQTFTQDNTQFSAALKNEDAHLVAMYPAGGPQVDDEFWANEDGEWQTWEVIEPVAGPEGVRLTAKGLDNYFGSSIGSISANCKYPEIAVALFDFLATEEGTNVQAFGPEGLGWDWTTEGTSLAGGTPTYQKYTIPEDYDWLGNGWEKEYPDKHRTWVSDANVRCSSARFRGEVKVEDPSHDGEYYLQAAAEKYSKYDPGDDTIVPNLVFEGQDAQTISEGILTIGGYVNQATVQFVTGDLDVDKDWDTYLQKLDSMGVQNYIDTYQKYYDAYKANAK</sequence>
<dbReference type="SUPFAM" id="SSF53850">
    <property type="entry name" value="Periplasmic binding protein-like II"/>
    <property type="match status" value="1"/>
</dbReference>
<dbReference type="Gene3D" id="3.40.190.10">
    <property type="entry name" value="Periplasmic binding protein-like II"/>
    <property type="match status" value="2"/>
</dbReference>
<keyword evidence="1 2" id="KW-0732">Signal</keyword>
<dbReference type="InterPro" id="IPR050490">
    <property type="entry name" value="Bact_solute-bd_prot1"/>
</dbReference>